<protein>
    <submittedName>
        <fullName evidence="1">Uncharacterized protein</fullName>
    </submittedName>
</protein>
<dbReference type="Proteomes" id="UP001249505">
    <property type="component" value="Unassembled WGS sequence"/>
</dbReference>
<gene>
    <name evidence="1" type="ORF">Q4Q50_09210</name>
</gene>
<keyword evidence="2" id="KW-1185">Reference proteome</keyword>
<dbReference type="RefSeq" id="WP_259528686.1">
    <property type="nucleotide sequence ID" value="NZ_JAUOES010000008.1"/>
</dbReference>
<sequence length="176" mass="20382">MTNKSNKKEFNPMKTSTRKWFVAMFTNGTDGINYDEAAKYCGVSPRTVRYWWSTSCPPWIDRLAYFASRSIPDTKDWKGFSFSHDGKLLTPYKDHSFTGGQLLMVFFDKQFNRFDRVEKQKLSEQVDSLRNDEEAAAIREELDVIISTLSKLKQSPIVAPKKQFATSAKRTLKRSK</sequence>
<proteinExistence type="predicted"/>
<dbReference type="EMBL" id="JAUOES010000008">
    <property type="protein sequence ID" value="MDT3280463.1"/>
    <property type="molecule type" value="Genomic_DNA"/>
</dbReference>
<evidence type="ECO:0000313" key="2">
    <source>
        <dbReference type="Proteomes" id="UP001249505"/>
    </source>
</evidence>
<comment type="caution">
    <text evidence="1">The sequence shown here is derived from an EMBL/GenBank/DDBJ whole genome shotgun (WGS) entry which is preliminary data.</text>
</comment>
<reference evidence="1 2" key="1">
    <citation type="submission" date="2023-07" db="EMBL/GenBank/DDBJ databases">
        <title>Novel Shewanella species isolated from Baltic Sea sediments.</title>
        <authorList>
            <person name="Martin-Rodriguez A.J."/>
        </authorList>
    </citation>
    <scope>NUCLEOTIDE SEQUENCE [LARGE SCALE GENOMIC DNA]</scope>
    <source>
        <strain evidence="1 2">SP2S1-2</strain>
    </source>
</reference>
<organism evidence="1 2">
    <name type="scientific">Shewanella scandinavica</name>
    <dbReference type="NCBI Taxonomy" id="3063538"/>
    <lineage>
        <taxon>Bacteria</taxon>
        <taxon>Pseudomonadati</taxon>
        <taxon>Pseudomonadota</taxon>
        <taxon>Gammaproteobacteria</taxon>
        <taxon>Alteromonadales</taxon>
        <taxon>Shewanellaceae</taxon>
        <taxon>Shewanella</taxon>
    </lineage>
</organism>
<name>A0ABU3FYL3_9GAMM</name>
<evidence type="ECO:0000313" key="1">
    <source>
        <dbReference type="EMBL" id="MDT3280463.1"/>
    </source>
</evidence>
<accession>A0ABU3FYL3</accession>